<dbReference type="GO" id="GO:0000724">
    <property type="term" value="P:double-strand break repair via homologous recombination"/>
    <property type="evidence" value="ECO:0007669"/>
    <property type="project" value="TreeGrafter"/>
</dbReference>
<dbReference type="InterPro" id="IPR048943">
    <property type="entry name" value="RAD51D_N"/>
</dbReference>
<sequence length="291" mass="31420">MLKVGICTALNQDTVRKLNNAGVVSALDFLLRDPEKLAQELHIAYKDTCSIRRVLLAEHSAYPVSAATLYQTALSSLTILSTGSESLDQLLDGGLYTGELTQIAGDSSAGKTQICMRCAATVVGTDGQSVVYMDTSSGFSVECFVALLSEDLTQFPARAQTWLQSRLKHVSYVQTFDVFELFAALDTLETDLTKQMLSGCQTVKLVIIDNIASVIQPIMGGRSGHREGFLSQIGLKLKQMAIHFSLAVLVRYGTVRPAESASSSSSTTPTAVVSQEKGLREVCLIKSNRQV</sequence>
<name>A0A8S3YIX2_9EUPU</name>
<accession>A0A8S3YIX2</accession>
<evidence type="ECO:0000313" key="4">
    <source>
        <dbReference type="EMBL" id="CAG5114880.1"/>
    </source>
</evidence>
<evidence type="ECO:0000259" key="3">
    <source>
        <dbReference type="PROSITE" id="PS50162"/>
    </source>
</evidence>
<dbReference type="EMBL" id="CAJHNH020000048">
    <property type="protein sequence ID" value="CAG5114880.1"/>
    <property type="molecule type" value="Genomic_DNA"/>
</dbReference>
<feature type="domain" description="RecA family profile 1" evidence="3">
    <location>
        <begin position="76"/>
        <end position="255"/>
    </location>
</feature>
<dbReference type="AlphaFoldDB" id="A0A8S3YIX2"/>
<comment type="subcellular location">
    <subcellularLocation>
        <location evidence="1">Nucleus</location>
    </subcellularLocation>
</comment>
<dbReference type="GO" id="GO:0007131">
    <property type="term" value="P:reciprocal meiotic recombination"/>
    <property type="evidence" value="ECO:0007669"/>
    <property type="project" value="TreeGrafter"/>
</dbReference>
<dbReference type="OrthoDB" id="336321at2759"/>
<reference evidence="4" key="1">
    <citation type="submission" date="2021-04" db="EMBL/GenBank/DDBJ databases">
        <authorList>
            <consortium name="Molecular Ecology Group"/>
        </authorList>
    </citation>
    <scope>NUCLEOTIDE SEQUENCE</scope>
</reference>
<gene>
    <name evidence="4" type="ORF">CUNI_LOCUS438</name>
</gene>
<dbReference type="GO" id="GO:0003697">
    <property type="term" value="F:single-stranded DNA binding"/>
    <property type="evidence" value="ECO:0007669"/>
    <property type="project" value="TreeGrafter"/>
</dbReference>
<dbReference type="InterPro" id="IPR020588">
    <property type="entry name" value="RecA_ATP-bd"/>
</dbReference>
<evidence type="ECO:0000256" key="1">
    <source>
        <dbReference type="ARBA" id="ARBA00004123"/>
    </source>
</evidence>
<dbReference type="GO" id="GO:0000400">
    <property type="term" value="F:four-way junction DNA binding"/>
    <property type="evidence" value="ECO:0007669"/>
    <property type="project" value="TreeGrafter"/>
</dbReference>
<feature type="non-terminal residue" evidence="4">
    <location>
        <position position="291"/>
    </location>
</feature>
<evidence type="ECO:0000313" key="5">
    <source>
        <dbReference type="Proteomes" id="UP000678393"/>
    </source>
</evidence>
<dbReference type="PANTHER" id="PTHR46457:SF1">
    <property type="entry name" value="DNA REPAIR PROTEIN RAD51 HOMOLOG 4"/>
    <property type="match status" value="1"/>
</dbReference>
<dbReference type="GO" id="GO:0042148">
    <property type="term" value="P:DNA strand invasion"/>
    <property type="evidence" value="ECO:0007669"/>
    <property type="project" value="TreeGrafter"/>
</dbReference>
<dbReference type="GO" id="GO:0005657">
    <property type="term" value="C:replication fork"/>
    <property type="evidence" value="ECO:0007669"/>
    <property type="project" value="TreeGrafter"/>
</dbReference>
<dbReference type="InterPro" id="IPR051988">
    <property type="entry name" value="HRR_RAD51_Paralog"/>
</dbReference>
<dbReference type="SUPFAM" id="SSF52540">
    <property type="entry name" value="P-loop containing nucleoside triphosphate hydrolases"/>
    <property type="match status" value="1"/>
</dbReference>
<dbReference type="Pfam" id="PF21794">
    <property type="entry name" value="RAD51D_N"/>
    <property type="match status" value="1"/>
</dbReference>
<keyword evidence="5" id="KW-1185">Reference proteome</keyword>
<dbReference type="GO" id="GO:0033063">
    <property type="term" value="C:Rad51B-Rad51C-Rad51D-XRCC2 complex"/>
    <property type="evidence" value="ECO:0007669"/>
    <property type="project" value="TreeGrafter"/>
</dbReference>
<dbReference type="PROSITE" id="PS50162">
    <property type="entry name" value="RECA_2"/>
    <property type="match status" value="1"/>
</dbReference>
<dbReference type="InterPro" id="IPR027417">
    <property type="entry name" value="P-loop_NTPase"/>
</dbReference>
<dbReference type="GO" id="GO:0005815">
    <property type="term" value="C:microtubule organizing center"/>
    <property type="evidence" value="ECO:0007669"/>
    <property type="project" value="TreeGrafter"/>
</dbReference>
<dbReference type="PANTHER" id="PTHR46457">
    <property type="entry name" value="DNA REPAIR PROTEIN RAD51 HOMOLOG 4"/>
    <property type="match status" value="1"/>
</dbReference>
<dbReference type="Pfam" id="PF08423">
    <property type="entry name" value="Rad51"/>
    <property type="match status" value="1"/>
</dbReference>
<dbReference type="Gene3D" id="3.40.50.300">
    <property type="entry name" value="P-loop containing nucleotide triphosphate hydrolases"/>
    <property type="match status" value="1"/>
</dbReference>
<evidence type="ECO:0000256" key="2">
    <source>
        <dbReference type="ARBA" id="ARBA00023242"/>
    </source>
</evidence>
<proteinExistence type="predicted"/>
<dbReference type="GO" id="GO:0005524">
    <property type="term" value="F:ATP binding"/>
    <property type="evidence" value="ECO:0007669"/>
    <property type="project" value="InterPro"/>
</dbReference>
<comment type="caution">
    <text evidence="4">The sequence shown here is derived from an EMBL/GenBank/DDBJ whole genome shotgun (WGS) entry which is preliminary data.</text>
</comment>
<dbReference type="GO" id="GO:0000723">
    <property type="term" value="P:telomere maintenance"/>
    <property type="evidence" value="ECO:0007669"/>
    <property type="project" value="TreeGrafter"/>
</dbReference>
<dbReference type="GO" id="GO:0140664">
    <property type="term" value="F:ATP-dependent DNA damage sensor activity"/>
    <property type="evidence" value="ECO:0007669"/>
    <property type="project" value="InterPro"/>
</dbReference>
<organism evidence="4 5">
    <name type="scientific">Candidula unifasciata</name>
    <dbReference type="NCBI Taxonomy" id="100452"/>
    <lineage>
        <taxon>Eukaryota</taxon>
        <taxon>Metazoa</taxon>
        <taxon>Spiralia</taxon>
        <taxon>Lophotrochozoa</taxon>
        <taxon>Mollusca</taxon>
        <taxon>Gastropoda</taxon>
        <taxon>Heterobranchia</taxon>
        <taxon>Euthyneura</taxon>
        <taxon>Panpulmonata</taxon>
        <taxon>Eupulmonata</taxon>
        <taxon>Stylommatophora</taxon>
        <taxon>Helicina</taxon>
        <taxon>Helicoidea</taxon>
        <taxon>Geomitridae</taxon>
        <taxon>Candidula</taxon>
    </lineage>
</organism>
<keyword evidence="2" id="KW-0539">Nucleus</keyword>
<dbReference type="InterPro" id="IPR013632">
    <property type="entry name" value="Rad51_C"/>
</dbReference>
<protein>
    <recommendedName>
        <fullName evidence="3">RecA family profile 1 domain-containing protein</fullName>
    </recommendedName>
</protein>
<dbReference type="Proteomes" id="UP000678393">
    <property type="component" value="Unassembled WGS sequence"/>
</dbReference>